<gene>
    <name evidence="6" type="ordered locus">BURPS1710b_A1517</name>
</gene>
<sequence>MRRSPHLKRSSTNVRALPCDRSPYALAHAAVTLAHAAVEACSARRVRARSTRLRRRRARQVSRLPKKLTMTESAPVFPHYSIEVDFPDLEAHRTGNAGVDYVHRFDSGVPGPRVMINALTHGNEVCGAIVVDALLKRGLRPRRGVLTVSFANVTAYERFDPARPDAARFVDQDFNRVWAPAVLDDLSQHSVELDRARAIRPFVDEADWLLDLHSMHERSAPLIVAGPLAKGTALALRIGAPATVIRDEGHPEGKRMRDYGGFGDPASAKNALLVECGQHWEARAVAVARDSTARFLMASGIVDERDLPADWFLPLATTMRIVQVTQPVIATSGDFRFADAYTGLEHFAEAGAVIGWSDGKPVTTPYPDCVLVMPSLRQLHPGVTVVRLGRVEREVAQRAARGTRDEC</sequence>
<evidence type="ECO:0000256" key="4">
    <source>
        <dbReference type="ARBA" id="ARBA00022833"/>
    </source>
</evidence>
<dbReference type="SUPFAM" id="SSF53187">
    <property type="entry name" value="Zn-dependent exopeptidases"/>
    <property type="match status" value="1"/>
</dbReference>
<dbReference type="HOGENOM" id="CLU_056327_0_0_4"/>
<dbReference type="InterPro" id="IPR055438">
    <property type="entry name" value="AstE_AspA_cat"/>
</dbReference>
<dbReference type="GO" id="GO:0005829">
    <property type="term" value="C:cytosol"/>
    <property type="evidence" value="ECO:0007669"/>
    <property type="project" value="TreeGrafter"/>
</dbReference>
<reference evidence="6 7" key="1">
    <citation type="submission" date="2005-09" db="EMBL/GenBank/DDBJ databases">
        <authorList>
            <person name="Woods D.E."/>
            <person name="Nierman W.C."/>
        </authorList>
    </citation>
    <scope>NUCLEOTIDE SEQUENCE [LARGE SCALE GENOMIC DNA]</scope>
    <source>
        <strain evidence="6 7">1710b</strain>
    </source>
</reference>
<evidence type="ECO:0000313" key="7">
    <source>
        <dbReference type="Proteomes" id="UP000002700"/>
    </source>
</evidence>
<evidence type="ECO:0000313" key="6">
    <source>
        <dbReference type="EMBL" id="ABA51550.1"/>
    </source>
</evidence>
<protein>
    <submittedName>
        <fullName evidence="6">Succinylglutamate desuccinylase</fullName>
    </submittedName>
</protein>
<dbReference type="CDD" id="cd06910">
    <property type="entry name" value="M14_ASTE_ASPA-like"/>
    <property type="match status" value="1"/>
</dbReference>
<keyword evidence="3" id="KW-0378">Hydrolase</keyword>
<dbReference type="EMBL" id="CP000125">
    <property type="protein sequence ID" value="ABA51550.1"/>
    <property type="molecule type" value="Genomic_DNA"/>
</dbReference>
<dbReference type="Proteomes" id="UP000002700">
    <property type="component" value="Chromosome II"/>
</dbReference>
<evidence type="ECO:0000259" key="5">
    <source>
        <dbReference type="Pfam" id="PF24827"/>
    </source>
</evidence>
<proteinExistence type="predicted"/>
<evidence type="ECO:0000256" key="3">
    <source>
        <dbReference type="ARBA" id="ARBA00022801"/>
    </source>
</evidence>
<dbReference type="PANTHER" id="PTHR15162:SF7">
    <property type="entry name" value="SUCCINYLGLUTAMATE DESUCCINYLASE"/>
    <property type="match status" value="1"/>
</dbReference>
<dbReference type="EnsemblBacteria" id="ABA51550">
    <property type="protein sequence ID" value="ABA51550"/>
    <property type="gene ID" value="BURPS1710b_A1517"/>
</dbReference>
<dbReference type="GO" id="GO:0046872">
    <property type="term" value="F:metal ion binding"/>
    <property type="evidence" value="ECO:0007669"/>
    <property type="project" value="UniProtKB-KW"/>
</dbReference>
<dbReference type="Gene3D" id="3.40.630.10">
    <property type="entry name" value="Zn peptidases"/>
    <property type="match status" value="1"/>
</dbReference>
<dbReference type="InterPro" id="IPR050178">
    <property type="entry name" value="AspA/AstE_fam"/>
</dbReference>
<keyword evidence="4" id="KW-0862">Zinc</keyword>
<feature type="domain" description="Succinylglutamate desuccinylase/Aspartoacylase catalytic" evidence="5">
    <location>
        <begin position="110"/>
        <end position="290"/>
    </location>
</feature>
<dbReference type="GO" id="GO:0016788">
    <property type="term" value="F:hydrolase activity, acting on ester bonds"/>
    <property type="evidence" value="ECO:0007669"/>
    <property type="project" value="InterPro"/>
</dbReference>
<dbReference type="KEGG" id="bpm:BURPS1710b_A1517"/>
<name>Q3JIC9_BURP1</name>
<organism evidence="6 7">
    <name type="scientific">Burkholderia pseudomallei (strain 1710b)</name>
    <dbReference type="NCBI Taxonomy" id="320372"/>
    <lineage>
        <taxon>Bacteria</taxon>
        <taxon>Pseudomonadati</taxon>
        <taxon>Pseudomonadota</taxon>
        <taxon>Betaproteobacteria</taxon>
        <taxon>Burkholderiales</taxon>
        <taxon>Burkholderiaceae</taxon>
        <taxon>Burkholderia</taxon>
        <taxon>pseudomallei group</taxon>
    </lineage>
</organism>
<accession>Q3JIC9</accession>
<dbReference type="PANTHER" id="PTHR15162">
    <property type="entry name" value="ASPARTOACYLASE"/>
    <property type="match status" value="1"/>
</dbReference>
<evidence type="ECO:0000256" key="2">
    <source>
        <dbReference type="ARBA" id="ARBA00022723"/>
    </source>
</evidence>
<comment type="cofactor">
    <cofactor evidence="1">
        <name>Zn(2+)</name>
        <dbReference type="ChEBI" id="CHEBI:29105"/>
    </cofactor>
</comment>
<dbReference type="Pfam" id="PF24827">
    <property type="entry name" value="AstE_AspA_cat"/>
    <property type="match status" value="1"/>
</dbReference>
<evidence type="ECO:0000256" key="1">
    <source>
        <dbReference type="ARBA" id="ARBA00001947"/>
    </source>
</evidence>
<keyword evidence="2" id="KW-0479">Metal-binding</keyword>
<dbReference type="AlphaFoldDB" id="Q3JIC9"/>